<dbReference type="RefSeq" id="WP_270006539.1">
    <property type="nucleotide sequence ID" value="NZ_JAPCID010000028.1"/>
</dbReference>
<evidence type="ECO:0000313" key="3">
    <source>
        <dbReference type="Proteomes" id="UP001147700"/>
    </source>
</evidence>
<protein>
    <submittedName>
        <fullName evidence="2">SIS domain-containing protein</fullName>
    </submittedName>
</protein>
<accession>A0ABT4RMW1</accession>
<name>A0ABT4RMW1_9ACTN</name>
<proteinExistence type="predicted"/>
<keyword evidence="3" id="KW-1185">Reference proteome</keyword>
<dbReference type="InterPro" id="IPR035461">
    <property type="entry name" value="GmhA/DiaA"/>
</dbReference>
<dbReference type="InterPro" id="IPR001347">
    <property type="entry name" value="SIS_dom"/>
</dbReference>
<dbReference type="InterPro" id="IPR050099">
    <property type="entry name" value="SIS_GmhA/DiaA_subfam"/>
</dbReference>
<dbReference type="InterPro" id="IPR046348">
    <property type="entry name" value="SIS_dom_sf"/>
</dbReference>
<dbReference type="Pfam" id="PF13580">
    <property type="entry name" value="SIS_2"/>
    <property type="match status" value="1"/>
</dbReference>
<dbReference type="Proteomes" id="UP001147700">
    <property type="component" value="Unassembled WGS sequence"/>
</dbReference>
<dbReference type="PANTHER" id="PTHR30390">
    <property type="entry name" value="SEDOHEPTULOSE 7-PHOSPHATE ISOMERASE / DNAA INITIATOR-ASSOCIATING FACTOR FOR REPLICATION INITIATION"/>
    <property type="match status" value="1"/>
</dbReference>
<gene>
    <name evidence="2" type="ORF">OJ962_19225</name>
</gene>
<dbReference type="CDD" id="cd05006">
    <property type="entry name" value="SIS_GmhA"/>
    <property type="match status" value="1"/>
</dbReference>
<evidence type="ECO:0000259" key="1">
    <source>
        <dbReference type="PROSITE" id="PS51464"/>
    </source>
</evidence>
<organism evidence="2 3">
    <name type="scientific">Solirubrobacter deserti</name>
    <dbReference type="NCBI Taxonomy" id="2282478"/>
    <lineage>
        <taxon>Bacteria</taxon>
        <taxon>Bacillati</taxon>
        <taxon>Actinomycetota</taxon>
        <taxon>Thermoleophilia</taxon>
        <taxon>Solirubrobacterales</taxon>
        <taxon>Solirubrobacteraceae</taxon>
        <taxon>Solirubrobacter</taxon>
    </lineage>
</organism>
<reference evidence="2" key="1">
    <citation type="submission" date="2022-10" db="EMBL/GenBank/DDBJ databases">
        <title>The WGS of Solirubrobacter sp. CPCC 204708.</title>
        <authorList>
            <person name="Jiang Z."/>
        </authorList>
    </citation>
    <scope>NUCLEOTIDE SEQUENCE</scope>
    <source>
        <strain evidence="2">CPCC 204708</strain>
    </source>
</reference>
<feature type="domain" description="SIS" evidence="1">
    <location>
        <begin position="31"/>
        <end position="186"/>
    </location>
</feature>
<dbReference type="Gene3D" id="3.40.50.10490">
    <property type="entry name" value="Glucose-6-phosphate isomerase like protein, domain 1"/>
    <property type="match status" value="1"/>
</dbReference>
<dbReference type="PANTHER" id="PTHR30390:SF6">
    <property type="entry name" value="DNAA INITIATOR-ASSOCIATING PROTEIN DIAA"/>
    <property type="match status" value="1"/>
</dbReference>
<dbReference type="PROSITE" id="PS51464">
    <property type="entry name" value="SIS"/>
    <property type="match status" value="1"/>
</dbReference>
<dbReference type="EMBL" id="JAPCID010000028">
    <property type="protein sequence ID" value="MDA0139641.1"/>
    <property type="molecule type" value="Genomic_DNA"/>
</dbReference>
<comment type="caution">
    <text evidence="2">The sequence shown here is derived from an EMBL/GenBank/DDBJ whole genome shotgun (WGS) entry which is preliminary data.</text>
</comment>
<sequence length="190" mass="20223">MQARITEHIAATQNLLRGDVPHQAAAVAEMAIDTLRCGGKLLLFGNGGSAADATHLAAEFVGRFRVDRPALPALSLTDNASTTSAVGNDFGFDEVFARQIAAFGQPGDLAIGLTTSGRSLNVIRGLHAARQRDMRTIVFCGLPNATLDRVTDLCVCAPARETARIQECHMLVGHIVCELVERAMFPPEAT</sequence>
<evidence type="ECO:0000313" key="2">
    <source>
        <dbReference type="EMBL" id="MDA0139641.1"/>
    </source>
</evidence>
<dbReference type="SUPFAM" id="SSF53697">
    <property type="entry name" value="SIS domain"/>
    <property type="match status" value="1"/>
</dbReference>